<evidence type="ECO:0000256" key="4">
    <source>
        <dbReference type="ARBA" id="ARBA00022989"/>
    </source>
</evidence>
<dbReference type="GO" id="GO:0006508">
    <property type="term" value="P:proteolysis"/>
    <property type="evidence" value="ECO:0007669"/>
    <property type="project" value="UniProtKB-KW"/>
</dbReference>
<sequence length="1235" mass="127252">MRSTHVPSLAFLGALGGAAAGAVVPSDASAGWPPPLSASAEDMADPARWPADPAYGYSDTQSGQWSLYSFVPTPSGDVRPRPEESAAGMSIDLAWRLTQGDPRVRIAITDSGILWEEDDLIEKAWLNQGELASHEPQQADGSACGGEGELAGFDCNGDGVLTVSDYKDTPALALASGGRPRGDRNGNGRLDAGDLVLHFSDGLDDDGNGYTDDIAGWDFFRNDNDPFDDTRDGHGTEGAKISAAQTNNGVGGAGVCPHCRFIPLRVGDSRVADAQDLAKAILYATDAGAAVVQCPVSAVDNTRFIQAALDYAHDEGTLVVTSMGNGGSRHHSAPALNNHTLPAHAVRYDGPSVTASTTFVDAAPCSNFGGNNLLSVSSDGCSGEATAALAGVAGLLYAAALEYRAPRSPGEMPLSPAEMQGLLFTTADDIDVQGSREPGSPHRASQPGFDQRFGYGRVNANRAAEAIRAGRVPPEVDLTSPRWFEVLYRDQVQGPIPIEGTISAKRASAYAYSVAWAPGVQPRDEDFTIIKQESNVAPTVKTGSNGPLATLDVRTIDVAHPRDPDSLRGENDRAITVRVQATARYGGDVGDVHGEARRTYHVAEDPTLVPGFPYPVGDSGEGSPKMADLDGDGVREIVYPTAGGALHVLTMTPRGPEPLPGFPFLTEPVDGLVAAGSSQGTPVYLDAPAYASEHMDGALGREPILSAPAIADLDGDGAQEIVISTWPGTIYVIDLDEDDLIAAGWPKRLPEVPVCPLDLAAPPPSAPCVPRDARIARGALASPVLADLDGDGRLDIIQAAFDGKIHAFDARGDALRGFPVEVHYAGPLAVEPARGRLLATPAVADFNGDGLPDLLVGSSERLGDGGQAGAVYVIDARGTSAPSGPVLAGWPISVASRPLAPLVAEGITASGAVGRFGRTLAGVVQASGALPLILPRAPGGQEELSATPPGALPRAQGRAQAGLDPAFGPLSRAEGAGAMLPLLSHPALGDVDQDGTPDVIAAGATEAAALALAGARDAGARGAGPTGVHLLAVWSGRSGAMLPGAPFVLEDHALGNSQAVVDLNGDDYPEVLTGSSGYFLHAFDGCGREPPGFPKFTGQWIATTPAVGDIDGDGTLEVAVGTRDGWLFAWRTGATEDAIVAWESVHHDNRNTGNLETPLDQGSVRRAARPLTVEACAGPAPKEPALLRLSGGCACAAPVGGEARRGSGDRGEGAALGAALLGAAALWRRRRRAEG</sequence>
<protein>
    <submittedName>
        <fullName evidence="10">Alkaline serine protease</fullName>
    </submittedName>
</protein>
<feature type="region of interest" description="Disordered" evidence="7">
    <location>
        <begin position="26"/>
        <end position="55"/>
    </location>
</feature>
<evidence type="ECO:0000256" key="8">
    <source>
        <dbReference type="SAM" id="SignalP"/>
    </source>
</evidence>
<dbReference type="Proteomes" id="UP000295781">
    <property type="component" value="Chromosome"/>
</dbReference>
<dbReference type="SUPFAM" id="SSF69318">
    <property type="entry name" value="Integrin alpha N-terminal domain"/>
    <property type="match status" value="2"/>
</dbReference>
<evidence type="ECO:0000256" key="3">
    <source>
        <dbReference type="ARBA" id="ARBA00022729"/>
    </source>
</evidence>
<dbReference type="PANTHER" id="PTHR21419:SF30">
    <property type="entry name" value="IG-LIKE DOMAIN-CONTAINING PROTEIN"/>
    <property type="match status" value="1"/>
</dbReference>
<comment type="subcellular location">
    <subcellularLocation>
        <location evidence="1">Membrane</location>
        <topology evidence="1">Single-pass membrane protein</topology>
    </subcellularLocation>
</comment>
<gene>
    <name evidence="10" type="ORF">SOCEGT47_052640</name>
</gene>
<dbReference type="Gene3D" id="3.40.50.200">
    <property type="entry name" value="Peptidase S8/S53 domain"/>
    <property type="match status" value="1"/>
</dbReference>
<dbReference type="SUPFAM" id="SSF52743">
    <property type="entry name" value="Subtilisin-like"/>
    <property type="match status" value="1"/>
</dbReference>
<reference evidence="10 11" key="1">
    <citation type="submission" date="2015-09" db="EMBL/GenBank/DDBJ databases">
        <title>Sorangium comparison.</title>
        <authorList>
            <person name="Zaburannyi N."/>
            <person name="Bunk B."/>
            <person name="Overmann J."/>
            <person name="Mueller R."/>
        </authorList>
    </citation>
    <scope>NUCLEOTIDE SEQUENCE [LARGE SCALE GENOMIC DNA]</scope>
    <source>
        <strain evidence="10 11">So ceGT47</strain>
    </source>
</reference>
<comment type="similarity">
    <text evidence="6">Belongs to the peptidase S8 family.</text>
</comment>
<dbReference type="EMBL" id="CP012670">
    <property type="protein sequence ID" value="AUX24725.1"/>
    <property type="molecule type" value="Genomic_DNA"/>
</dbReference>
<dbReference type="PROSITE" id="PS51892">
    <property type="entry name" value="SUBTILASE"/>
    <property type="match status" value="1"/>
</dbReference>
<dbReference type="InterPro" id="IPR045232">
    <property type="entry name" value="FAM234"/>
</dbReference>
<feature type="domain" description="Peptidase S8/S53" evidence="9">
    <location>
        <begin position="104"/>
        <end position="456"/>
    </location>
</feature>
<keyword evidence="3 8" id="KW-0732">Signal</keyword>
<organism evidence="10 11">
    <name type="scientific">Sorangium cellulosum</name>
    <name type="common">Polyangium cellulosum</name>
    <dbReference type="NCBI Taxonomy" id="56"/>
    <lineage>
        <taxon>Bacteria</taxon>
        <taxon>Pseudomonadati</taxon>
        <taxon>Myxococcota</taxon>
        <taxon>Polyangia</taxon>
        <taxon>Polyangiales</taxon>
        <taxon>Polyangiaceae</taxon>
        <taxon>Sorangium</taxon>
    </lineage>
</organism>
<dbReference type="GO" id="GO:0004252">
    <property type="term" value="F:serine-type endopeptidase activity"/>
    <property type="evidence" value="ECO:0007669"/>
    <property type="project" value="InterPro"/>
</dbReference>
<feature type="chain" id="PRO_5021028534" evidence="8">
    <location>
        <begin position="23"/>
        <end position="1235"/>
    </location>
</feature>
<evidence type="ECO:0000256" key="1">
    <source>
        <dbReference type="ARBA" id="ARBA00004167"/>
    </source>
</evidence>
<evidence type="ECO:0000313" key="10">
    <source>
        <dbReference type="EMBL" id="AUX24725.1"/>
    </source>
</evidence>
<dbReference type="InterPro" id="IPR028994">
    <property type="entry name" value="Integrin_alpha_N"/>
</dbReference>
<dbReference type="Pfam" id="PF00082">
    <property type="entry name" value="Peptidase_S8"/>
    <property type="match status" value="1"/>
</dbReference>
<keyword evidence="4" id="KW-1133">Transmembrane helix</keyword>
<dbReference type="AlphaFoldDB" id="A0A4P2Q5N2"/>
<name>A0A4P2Q5N2_SORCE</name>
<comment type="caution">
    <text evidence="6">Lacks conserved residue(s) required for the propagation of feature annotation.</text>
</comment>
<proteinExistence type="inferred from homology"/>
<dbReference type="PANTHER" id="PTHR21419">
    <property type="match status" value="1"/>
</dbReference>
<dbReference type="InterPro" id="IPR036852">
    <property type="entry name" value="Peptidase_S8/S53_dom_sf"/>
</dbReference>
<dbReference type="OrthoDB" id="9765693at2"/>
<evidence type="ECO:0000256" key="2">
    <source>
        <dbReference type="ARBA" id="ARBA00022692"/>
    </source>
</evidence>
<keyword evidence="5" id="KW-0472">Membrane</keyword>
<evidence type="ECO:0000259" key="9">
    <source>
        <dbReference type="Pfam" id="PF00082"/>
    </source>
</evidence>
<feature type="signal peptide" evidence="8">
    <location>
        <begin position="1"/>
        <end position="22"/>
    </location>
</feature>
<dbReference type="Pfam" id="PF13517">
    <property type="entry name" value="FG-GAP_3"/>
    <property type="match status" value="1"/>
</dbReference>
<keyword evidence="2" id="KW-0812">Transmembrane</keyword>
<dbReference type="RefSeq" id="WP_129351188.1">
    <property type="nucleotide sequence ID" value="NZ_CP012670.1"/>
</dbReference>
<evidence type="ECO:0000313" key="11">
    <source>
        <dbReference type="Proteomes" id="UP000295781"/>
    </source>
</evidence>
<dbReference type="InterPro" id="IPR018247">
    <property type="entry name" value="EF_Hand_1_Ca_BS"/>
</dbReference>
<keyword evidence="10" id="KW-0645">Protease</keyword>
<evidence type="ECO:0000256" key="6">
    <source>
        <dbReference type="PROSITE-ProRule" id="PRU01240"/>
    </source>
</evidence>
<evidence type="ECO:0000256" key="5">
    <source>
        <dbReference type="ARBA" id="ARBA00023136"/>
    </source>
</evidence>
<keyword evidence="10" id="KW-0378">Hydrolase</keyword>
<accession>A0A4P2Q5N2</accession>
<dbReference type="GO" id="GO:0016020">
    <property type="term" value="C:membrane"/>
    <property type="evidence" value="ECO:0007669"/>
    <property type="project" value="UniProtKB-SubCell"/>
</dbReference>
<dbReference type="InterPro" id="IPR013517">
    <property type="entry name" value="FG-GAP"/>
</dbReference>
<evidence type="ECO:0000256" key="7">
    <source>
        <dbReference type="SAM" id="MobiDB-lite"/>
    </source>
</evidence>
<dbReference type="PROSITE" id="PS00018">
    <property type="entry name" value="EF_HAND_1"/>
    <property type="match status" value="2"/>
</dbReference>
<dbReference type="Gene3D" id="2.130.10.130">
    <property type="entry name" value="Integrin alpha, N-terminal"/>
    <property type="match status" value="1"/>
</dbReference>
<dbReference type="InterPro" id="IPR000209">
    <property type="entry name" value="Peptidase_S8/S53_dom"/>
</dbReference>